<evidence type="ECO:0008006" key="3">
    <source>
        <dbReference type="Google" id="ProtNLM"/>
    </source>
</evidence>
<reference evidence="1 2" key="1">
    <citation type="journal article" date="2020" name="BMC Genomics">
        <title>Intraspecific diversification of the crop wild relative Brassica cretica Lam. using demographic model selection.</title>
        <authorList>
            <person name="Kioukis A."/>
            <person name="Michalopoulou V.A."/>
            <person name="Briers L."/>
            <person name="Pirintsos S."/>
            <person name="Studholme D.J."/>
            <person name="Pavlidis P."/>
            <person name="Sarris P.F."/>
        </authorList>
    </citation>
    <scope>NUCLEOTIDE SEQUENCE [LARGE SCALE GENOMIC DNA]</scope>
    <source>
        <strain evidence="2">cv. PFS-1207/04</strain>
    </source>
</reference>
<dbReference type="Proteomes" id="UP000266723">
    <property type="component" value="Unassembled WGS sequence"/>
</dbReference>
<protein>
    <recommendedName>
        <fullName evidence="3">SREBP regulating gene protein</fullName>
    </recommendedName>
</protein>
<gene>
    <name evidence="1" type="ORF">DY000_02052540</name>
</gene>
<accession>A0ABQ7ABW8</accession>
<evidence type="ECO:0000313" key="1">
    <source>
        <dbReference type="EMBL" id="KAF3495188.1"/>
    </source>
</evidence>
<comment type="caution">
    <text evidence="1">The sequence shown here is derived from an EMBL/GenBank/DDBJ whole genome shotgun (WGS) entry which is preliminary data.</text>
</comment>
<sequence>MGSSPSSEGVLTGSSGCSDGLGLALSALSRATSIFSICSRIFTGLQDAVDSVGVVDRCSGTPVDRFELVYVDRCSVVGVDQHQCCRNPLKKKRMVEYLCGGRVAGDKDRSRRIDPRRFRSLTLWKNDVSSARSFPRNFVSAEYYFKDIGSRTGVKQDGK</sequence>
<keyword evidence="2" id="KW-1185">Reference proteome</keyword>
<dbReference type="EMBL" id="QGKV02002055">
    <property type="protein sequence ID" value="KAF3495188.1"/>
    <property type="molecule type" value="Genomic_DNA"/>
</dbReference>
<name>A0ABQ7ABW8_BRACR</name>
<organism evidence="1 2">
    <name type="scientific">Brassica cretica</name>
    <name type="common">Mustard</name>
    <dbReference type="NCBI Taxonomy" id="69181"/>
    <lineage>
        <taxon>Eukaryota</taxon>
        <taxon>Viridiplantae</taxon>
        <taxon>Streptophyta</taxon>
        <taxon>Embryophyta</taxon>
        <taxon>Tracheophyta</taxon>
        <taxon>Spermatophyta</taxon>
        <taxon>Magnoliopsida</taxon>
        <taxon>eudicotyledons</taxon>
        <taxon>Gunneridae</taxon>
        <taxon>Pentapetalae</taxon>
        <taxon>rosids</taxon>
        <taxon>malvids</taxon>
        <taxon>Brassicales</taxon>
        <taxon>Brassicaceae</taxon>
        <taxon>Brassiceae</taxon>
        <taxon>Brassica</taxon>
    </lineage>
</organism>
<evidence type="ECO:0000313" key="2">
    <source>
        <dbReference type="Proteomes" id="UP000266723"/>
    </source>
</evidence>
<proteinExistence type="predicted"/>